<evidence type="ECO:0000313" key="11">
    <source>
        <dbReference type="EMBL" id="KAA8530564.1"/>
    </source>
</evidence>
<keyword evidence="8" id="KW-1133">Transmembrane helix</keyword>
<evidence type="ECO:0000256" key="7">
    <source>
        <dbReference type="ARBA" id="ARBA00022824"/>
    </source>
</evidence>
<dbReference type="AlphaFoldDB" id="A0A5J5AJT7"/>
<dbReference type="PANTHER" id="PTHR12413:SF1">
    <property type="entry name" value="DOLICHYL PYROPHOSPHATE MAN9GLCNAC2 ALPHA-1,3-GLUCOSYLTRANSFERASE"/>
    <property type="match status" value="1"/>
</dbReference>
<comment type="pathway">
    <text evidence="2 10">Protein modification; protein glycosylation.</text>
</comment>
<keyword evidence="12" id="KW-1185">Reference proteome</keyword>
<evidence type="ECO:0000256" key="2">
    <source>
        <dbReference type="ARBA" id="ARBA00004922"/>
    </source>
</evidence>
<comment type="similarity">
    <text evidence="3 10">Belongs to the ALG6/ALG8 glucosyltransferase family.</text>
</comment>
<dbReference type="OrthoDB" id="4983at2759"/>
<dbReference type="PANTHER" id="PTHR12413">
    <property type="entry name" value="DOLICHYL GLYCOSYLTRANSFERASE"/>
    <property type="match status" value="1"/>
</dbReference>
<reference evidence="11 12" key="1">
    <citation type="submission" date="2019-09" db="EMBL/GenBank/DDBJ databases">
        <title>A chromosome-level genome assembly of the Chinese tupelo Nyssa sinensis.</title>
        <authorList>
            <person name="Yang X."/>
            <person name="Kang M."/>
            <person name="Yang Y."/>
            <person name="Xiong H."/>
            <person name="Wang M."/>
            <person name="Zhang Z."/>
            <person name="Wang Z."/>
            <person name="Wu H."/>
            <person name="Ma T."/>
            <person name="Liu J."/>
            <person name="Xi Z."/>
        </authorList>
    </citation>
    <scope>NUCLEOTIDE SEQUENCE [LARGE SCALE GENOMIC DNA]</scope>
    <source>
        <strain evidence="11">J267</strain>
        <tissue evidence="11">Leaf</tissue>
    </source>
</reference>
<dbReference type="InterPro" id="IPR004856">
    <property type="entry name" value="Glyco_trans_ALG6/ALG8"/>
</dbReference>
<dbReference type="EMBL" id="CM018043">
    <property type="protein sequence ID" value="KAA8530564.1"/>
    <property type="molecule type" value="Genomic_DNA"/>
</dbReference>
<evidence type="ECO:0000256" key="9">
    <source>
        <dbReference type="ARBA" id="ARBA00023136"/>
    </source>
</evidence>
<dbReference type="GO" id="GO:0042281">
    <property type="term" value="F:dolichyl pyrophosphate Man9GlcNAc2 alpha-1,3-glucosyltransferase activity"/>
    <property type="evidence" value="ECO:0007669"/>
    <property type="project" value="TreeGrafter"/>
</dbReference>
<keyword evidence="7 10" id="KW-0256">Endoplasmic reticulum</keyword>
<dbReference type="EC" id="2.4.1.-" evidence="10"/>
<evidence type="ECO:0000313" key="12">
    <source>
        <dbReference type="Proteomes" id="UP000325577"/>
    </source>
</evidence>
<gene>
    <name evidence="11" type="ORF">F0562_005273</name>
</gene>
<keyword evidence="9" id="KW-0472">Membrane</keyword>
<accession>A0A5J5AJT7</accession>
<evidence type="ECO:0000256" key="1">
    <source>
        <dbReference type="ARBA" id="ARBA00004477"/>
    </source>
</evidence>
<keyword evidence="4 10" id="KW-0328">Glycosyltransferase</keyword>
<evidence type="ECO:0000256" key="3">
    <source>
        <dbReference type="ARBA" id="ARBA00008715"/>
    </source>
</evidence>
<evidence type="ECO:0000256" key="6">
    <source>
        <dbReference type="ARBA" id="ARBA00022692"/>
    </source>
</evidence>
<protein>
    <recommendedName>
        <fullName evidence="10">Alpha-1,3-glucosyltransferase</fullName>
        <ecNumber evidence="10">2.4.1.-</ecNumber>
    </recommendedName>
</protein>
<dbReference type="UniPathway" id="UPA00378"/>
<evidence type="ECO:0000256" key="8">
    <source>
        <dbReference type="ARBA" id="ARBA00022989"/>
    </source>
</evidence>
<evidence type="ECO:0000256" key="10">
    <source>
        <dbReference type="RuleBase" id="RU363110"/>
    </source>
</evidence>
<sequence length="68" mass="7680">MKMVTAITLGGGCWFTRGFGNPPMFGDYEAQRHWMEITINLPAMESYHNSTVNDLSYWGLDYPSLTAS</sequence>
<keyword evidence="5 10" id="KW-0808">Transferase</keyword>
<dbReference type="Pfam" id="PF03155">
    <property type="entry name" value="Alg6_Alg8"/>
    <property type="match status" value="1"/>
</dbReference>
<comment type="subcellular location">
    <subcellularLocation>
        <location evidence="1 10">Endoplasmic reticulum membrane</location>
        <topology evidence="1 10">Multi-pass membrane protein</topology>
    </subcellularLocation>
</comment>
<dbReference type="Proteomes" id="UP000325577">
    <property type="component" value="Linkage Group LG2"/>
</dbReference>
<keyword evidence="6" id="KW-0812">Transmembrane</keyword>
<name>A0A5J5AJT7_9ASTE</name>
<proteinExistence type="inferred from homology"/>
<evidence type="ECO:0000256" key="5">
    <source>
        <dbReference type="ARBA" id="ARBA00022679"/>
    </source>
</evidence>
<evidence type="ECO:0000256" key="4">
    <source>
        <dbReference type="ARBA" id="ARBA00022676"/>
    </source>
</evidence>
<dbReference type="GO" id="GO:0005789">
    <property type="term" value="C:endoplasmic reticulum membrane"/>
    <property type="evidence" value="ECO:0007669"/>
    <property type="project" value="UniProtKB-SubCell"/>
</dbReference>
<organism evidence="11 12">
    <name type="scientific">Nyssa sinensis</name>
    <dbReference type="NCBI Taxonomy" id="561372"/>
    <lineage>
        <taxon>Eukaryota</taxon>
        <taxon>Viridiplantae</taxon>
        <taxon>Streptophyta</taxon>
        <taxon>Embryophyta</taxon>
        <taxon>Tracheophyta</taxon>
        <taxon>Spermatophyta</taxon>
        <taxon>Magnoliopsida</taxon>
        <taxon>eudicotyledons</taxon>
        <taxon>Gunneridae</taxon>
        <taxon>Pentapetalae</taxon>
        <taxon>asterids</taxon>
        <taxon>Cornales</taxon>
        <taxon>Nyssaceae</taxon>
        <taxon>Nyssa</taxon>
    </lineage>
</organism>